<dbReference type="Proteomes" id="UP001596104">
    <property type="component" value="Unassembled WGS sequence"/>
</dbReference>
<dbReference type="Pfam" id="PF00775">
    <property type="entry name" value="Dioxygenase_C"/>
    <property type="match status" value="1"/>
</dbReference>
<dbReference type="PANTHER" id="PTHR33711:SF10">
    <property type="entry name" value="INTRADIOL RING-CLEAVAGE DIOXYGENASES DOMAIN-CONTAINING PROTEIN"/>
    <property type="match status" value="1"/>
</dbReference>
<name>A0ABW0H9B7_9HYPH</name>
<keyword evidence="2" id="KW-0223">Dioxygenase</keyword>
<dbReference type="InterPro" id="IPR000627">
    <property type="entry name" value="Intradiol_dOase_C"/>
</dbReference>
<proteinExistence type="inferred from homology"/>
<feature type="domain" description="Intradiol ring-cleavage dioxygenases" evidence="4">
    <location>
        <begin position="74"/>
        <end position="102"/>
    </location>
</feature>
<reference evidence="6" key="1">
    <citation type="journal article" date="2019" name="Int. J. Syst. Evol. Microbiol.">
        <title>The Global Catalogue of Microorganisms (GCM) 10K type strain sequencing project: providing services to taxonomists for standard genome sequencing and annotation.</title>
        <authorList>
            <consortium name="The Broad Institute Genomics Platform"/>
            <consortium name="The Broad Institute Genome Sequencing Center for Infectious Disease"/>
            <person name="Wu L."/>
            <person name="Ma J."/>
        </authorList>
    </citation>
    <scope>NUCLEOTIDE SEQUENCE [LARGE SCALE GENOMIC DNA]</scope>
    <source>
        <strain evidence="6">CGMCC 1.16326</strain>
    </source>
</reference>
<evidence type="ECO:0000256" key="3">
    <source>
        <dbReference type="ARBA" id="ARBA00023002"/>
    </source>
</evidence>
<dbReference type="InterPro" id="IPR050770">
    <property type="entry name" value="Intradiol_RC_Dioxygenase"/>
</dbReference>
<dbReference type="InterPro" id="IPR015889">
    <property type="entry name" value="Intradiol_dOase_core"/>
</dbReference>
<evidence type="ECO:0000256" key="2">
    <source>
        <dbReference type="ARBA" id="ARBA00022964"/>
    </source>
</evidence>
<dbReference type="PANTHER" id="PTHR33711">
    <property type="entry name" value="DIOXYGENASE, PUTATIVE (AFU_ORTHOLOGUE AFUA_2G02910)-RELATED"/>
    <property type="match status" value="1"/>
</dbReference>
<accession>A0ABW0H9B7</accession>
<organism evidence="5 6">
    <name type="scientific">Bosea vestrisii</name>
    <dbReference type="NCBI Taxonomy" id="151416"/>
    <lineage>
        <taxon>Bacteria</taxon>
        <taxon>Pseudomonadati</taxon>
        <taxon>Pseudomonadota</taxon>
        <taxon>Alphaproteobacteria</taxon>
        <taxon>Hyphomicrobiales</taxon>
        <taxon>Boseaceae</taxon>
        <taxon>Bosea</taxon>
    </lineage>
</organism>
<keyword evidence="3" id="KW-0560">Oxidoreductase</keyword>
<evidence type="ECO:0000259" key="4">
    <source>
        <dbReference type="PROSITE" id="PS00083"/>
    </source>
</evidence>
<dbReference type="RefSeq" id="WP_377008896.1">
    <property type="nucleotide sequence ID" value="NZ_JBHSLV010000021.1"/>
</dbReference>
<keyword evidence="6" id="KW-1185">Reference proteome</keyword>
<gene>
    <name evidence="5" type="ORF">ACFPPC_14475</name>
</gene>
<comment type="similarity">
    <text evidence="1">Belongs to the intradiol ring-cleavage dioxygenase family.</text>
</comment>
<evidence type="ECO:0000256" key="1">
    <source>
        <dbReference type="ARBA" id="ARBA00007825"/>
    </source>
</evidence>
<evidence type="ECO:0000313" key="6">
    <source>
        <dbReference type="Proteomes" id="UP001596104"/>
    </source>
</evidence>
<evidence type="ECO:0000313" key="5">
    <source>
        <dbReference type="EMBL" id="MFC5393848.1"/>
    </source>
</evidence>
<sequence>MSLIIDRGRLMLPGPTDGAAERRVPSERLHLIPEAARRSFVPWVADLPGLKLGENDLTRIAPGRPQAEGEVIEISGHVLDEFGRPVRNTLVEIWNANTWGRYTHVKDPVRERLDPNFLGFGRTMTDEAGRYRFRTIMPGSYLARPDIDRWRPAHVHVSIRGGSARLIAQMYFAGDPHLARDPMFILLGEAQPRHFGNLVGQGPRGEALYRWDIVIGGRNTAYFES</sequence>
<protein>
    <submittedName>
        <fullName evidence="5">Protocatechuate 3,4-dioxygenase subunit beta</fullName>
    </submittedName>
</protein>
<dbReference type="SUPFAM" id="SSF49482">
    <property type="entry name" value="Aromatic compound dioxygenase"/>
    <property type="match status" value="1"/>
</dbReference>
<dbReference type="Gene3D" id="2.60.130.10">
    <property type="entry name" value="Aromatic compound dioxygenase"/>
    <property type="match status" value="1"/>
</dbReference>
<dbReference type="PROSITE" id="PS00083">
    <property type="entry name" value="INTRADIOL_DIOXYGENAS"/>
    <property type="match status" value="1"/>
</dbReference>
<dbReference type="EMBL" id="JBHSLV010000021">
    <property type="protein sequence ID" value="MFC5393848.1"/>
    <property type="molecule type" value="Genomic_DNA"/>
</dbReference>
<comment type="caution">
    <text evidence="5">The sequence shown here is derived from an EMBL/GenBank/DDBJ whole genome shotgun (WGS) entry which is preliminary data.</text>
</comment>